<gene>
    <name evidence="2" type="ORF">GOMPHAMPRED_000840</name>
</gene>
<dbReference type="OrthoDB" id="4121156at2759"/>
<organism evidence="2 3">
    <name type="scientific">Gomphillus americanus</name>
    <dbReference type="NCBI Taxonomy" id="1940652"/>
    <lineage>
        <taxon>Eukaryota</taxon>
        <taxon>Fungi</taxon>
        <taxon>Dikarya</taxon>
        <taxon>Ascomycota</taxon>
        <taxon>Pezizomycotina</taxon>
        <taxon>Lecanoromycetes</taxon>
        <taxon>OSLEUM clade</taxon>
        <taxon>Ostropomycetidae</taxon>
        <taxon>Ostropales</taxon>
        <taxon>Graphidaceae</taxon>
        <taxon>Gomphilloideae</taxon>
        <taxon>Gomphillus</taxon>
    </lineage>
</organism>
<dbReference type="InterPro" id="IPR050466">
    <property type="entry name" value="Carboxylest/Gibb_receptor"/>
</dbReference>
<protein>
    <recommendedName>
        <fullName evidence="1">Alpha/beta hydrolase fold-3 domain-containing protein</fullName>
    </recommendedName>
</protein>
<dbReference type="Pfam" id="PF07859">
    <property type="entry name" value="Abhydrolase_3"/>
    <property type="match status" value="1"/>
</dbReference>
<feature type="domain" description="Alpha/beta hydrolase fold-3" evidence="1">
    <location>
        <begin position="52"/>
        <end position="169"/>
    </location>
</feature>
<sequence>MAENTSADGSITWASFKKHTEAFHVLSNQQHLQVDIHLPPSLEAGKSHPLIITYHGGGLIGGDRGGYEYMSPWLPAYAAEANAIIVSPDHRLLPKASGRDVRDDLDALWKWVNSSLNSIVGQIAPEHTADLSRILVQGESAGGFCAAHLALSYPDKIRAAMLGYPMVGGFHEQGLVKQKMFPPELLPSKEELASWIKQQNALENWPLVRNDDTNFLIGLFQDQAAYLEAFGSDKDISPTYRAAEGGDATGIPERV</sequence>
<dbReference type="PANTHER" id="PTHR23024:SF339">
    <property type="entry name" value="ALPHA_BETA HYDROLASE FOLD-3 DOMAIN-CONTAINING PROTEIN"/>
    <property type="match status" value="1"/>
</dbReference>
<dbReference type="Proteomes" id="UP000664169">
    <property type="component" value="Unassembled WGS sequence"/>
</dbReference>
<accession>A0A8H3I5J5</accession>
<dbReference type="SUPFAM" id="SSF53474">
    <property type="entry name" value="alpha/beta-Hydrolases"/>
    <property type="match status" value="1"/>
</dbReference>
<dbReference type="PANTHER" id="PTHR23024">
    <property type="entry name" value="ARYLACETAMIDE DEACETYLASE"/>
    <property type="match status" value="1"/>
</dbReference>
<name>A0A8H3I5J5_9LECA</name>
<proteinExistence type="predicted"/>
<comment type="caution">
    <text evidence="2">The sequence shown here is derived from an EMBL/GenBank/DDBJ whole genome shotgun (WGS) entry which is preliminary data.</text>
</comment>
<dbReference type="EMBL" id="CAJPDQ010000010">
    <property type="protein sequence ID" value="CAF9915742.1"/>
    <property type="molecule type" value="Genomic_DNA"/>
</dbReference>
<evidence type="ECO:0000313" key="2">
    <source>
        <dbReference type="EMBL" id="CAF9915742.1"/>
    </source>
</evidence>
<dbReference type="InterPro" id="IPR013094">
    <property type="entry name" value="AB_hydrolase_3"/>
</dbReference>
<keyword evidence="3" id="KW-1185">Reference proteome</keyword>
<reference evidence="2" key="1">
    <citation type="submission" date="2021-03" db="EMBL/GenBank/DDBJ databases">
        <authorList>
            <person name="Tagirdzhanova G."/>
        </authorList>
    </citation>
    <scope>NUCLEOTIDE SEQUENCE</scope>
</reference>
<dbReference type="GO" id="GO:0016787">
    <property type="term" value="F:hydrolase activity"/>
    <property type="evidence" value="ECO:0007669"/>
    <property type="project" value="InterPro"/>
</dbReference>
<dbReference type="AlphaFoldDB" id="A0A8H3I5J5"/>
<evidence type="ECO:0000313" key="3">
    <source>
        <dbReference type="Proteomes" id="UP000664169"/>
    </source>
</evidence>
<evidence type="ECO:0000259" key="1">
    <source>
        <dbReference type="Pfam" id="PF07859"/>
    </source>
</evidence>
<dbReference type="Gene3D" id="3.40.50.1820">
    <property type="entry name" value="alpha/beta hydrolase"/>
    <property type="match status" value="1"/>
</dbReference>
<dbReference type="InterPro" id="IPR029058">
    <property type="entry name" value="AB_hydrolase_fold"/>
</dbReference>